<keyword evidence="1" id="KW-1133">Transmembrane helix</keyword>
<keyword evidence="3" id="KW-1185">Reference proteome</keyword>
<sequence length="248" mass="29209">MIKFFRKIRQNLLSEGKTGKYFKYAVGEIVLVVIGILIALQLNNLNDERKTENLRQVYYKQLLRDFEKDKNYIKEASLSIDSNMVKYKTYKETFNQPNLPTIQIINNISNLNWFFKNVQFKSNTISTLENTGDIKLIPPIIREKLISLEKYKEETENVSKYNNDRASKAEFNASQIYGSVDFIFKNIKNQPKLLEWVFEKNRQIELLVAFESSQNNKVDSEKGSLKRFKKILSDIEEIEILINKELKK</sequence>
<organism evidence="2 3">
    <name type="scientific">Winogradskyella litoriviva</name>
    <dbReference type="NCBI Taxonomy" id="1220182"/>
    <lineage>
        <taxon>Bacteria</taxon>
        <taxon>Pseudomonadati</taxon>
        <taxon>Bacteroidota</taxon>
        <taxon>Flavobacteriia</taxon>
        <taxon>Flavobacteriales</taxon>
        <taxon>Flavobacteriaceae</taxon>
        <taxon>Winogradskyella</taxon>
    </lineage>
</organism>
<accession>A0ABX2E837</accession>
<evidence type="ECO:0000313" key="3">
    <source>
        <dbReference type="Proteomes" id="UP000805085"/>
    </source>
</evidence>
<reference evidence="2 3" key="1">
    <citation type="journal article" date="2015" name="Int. J. Syst. Evol. Microbiol.">
        <title>Winogradskyella litoriviva sp. nov., isolated from coastal seawater.</title>
        <authorList>
            <person name="Nedashkovskaya O.I."/>
            <person name="Kukhlevskiy A.D."/>
            <person name="Zhukova N.V."/>
            <person name="Kim S.J."/>
            <person name="Rhee S.K."/>
            <person name="Mikhailov V.V."/>
        </authorList>
    </citation>
    <scope>NUCLEOTIDE SEQUENCE [LARGE SCALE GENOMIC DNA]</scope>
    <source>
        <strain evidence="2 3">KMM6491</strain>
    </source>
</reference>
<dbReference type="EMBL" id="JABRWQ010000006">
    <property type="protein sequence ID" value="NRD24497.1"/>
    <property type="molecule type" value="Genomic_DNA"/>
</dbReference>
<feature type="transmembrane region" description="Helical" evidence="1">
    <location>
        <begin position="21"/>
        <end position="42"/>
    </location>
</feature>
<keyword evidence="1" id="KW-0472">Membrane</keyword>
<dbReference type="Proteomes" id="UP000805085">
    <property type="component" value="Unassembled WGS sequence"/>
</dbReference>
<comment type="caution">
    <text evidence="2">The sequence shown here is derived from an EMBL/GenBank/DDBJ whole genome shotgun (WGS) entry which is preliminary data.</text>
</comment>
<protein>
    <submittedName>
        <fullName evidence="2">Uncharacterized protein</fullName>
    </submittedName>
</protein>
<evidence type="ECO:0000256" key="1">
    <source>
        <dbReference type="SAM" id="Phobius"/>
    </source>
</evidence>
<evidence type="ECO:0000313" key="2">
    <source>
        <dbReference type="EMBL" id="NRD24497.1"/>
    </source>
</evidence>
<keyword evidence="1" id="KW-0812">Transmembrane</keyword>
<proteinExistence type="predicted"/>
<dbReference type="RefSeq" id="WP_173301910.1">
    <property type="nucleotide sequence ID" value="NZ_JABRWQ010000006.1"/>
</dbReference>
<gene>
    <name evidence="2" type="ORF">HNV10_14660</name>
</gene>
<name>A0ABX2E837_9FLAO</name>